<proteinExistence type="predicted"/>
<evidence type="ECO:0000313" key="3">
    <source>
        <dbReference type="Proteomes" id="UP000015106"/>
    </source>
</evidence>
<dbReference type="Proteomes" id="UP000015106">
    <property type="component" value="Chromosome 3"/>
</dbReference>
<organism evidence="2 3">
    <name type="scientific">Triticum urartu</name>
    <name type="common">Red wild einkorn</name>
    <name type="synonym">Crithodium urartu</name>
    <dbReference type="NCBI Taxonomy" id="4572"/>
    <lineage>
        <taxon>Eukaryota</taxon>
        <taxon>Viridiplantae</taxon>
        <taxon>Streptophyta</taxon>
        <taxon>Embryophyta</taxon>
        <taxon>Tracheophyta</taxon>
        <taxon>Spermatophyta</taxon>
        <taxon>Magnoliopsida</taxon>
        <taxon>Liliopsida</taxon>
        <taxon>Poales</taxon>
        <taxon>Poaceae</taxon>
        <taxon>BOP clade</taxon>
        <taxon>Pooideae</taxon>
        <taxon>Triticodae</taxon>
        <taxon>Triticeae</taxon>
        <taxon>Triticinae</taxon>
        <taxon>Triticum</taxon>
    </lineage>
</organism>
<dbReference type="Pfam" id="PF03372">
    <property type="entry name" value="Exo_endo_phos"/>
    <property type="match status" value="1"/>
</dbReference>
<dbReference type="PANTHER" id="PTHR35218:SF9">
    <property type="entry name" value="ENDONUCLEASE_EXONUCLEASE_PHOSPHATASE DOMAIN-CONTAINING PROTEIN"/>
    <property type="match status" value="1"/>
</dbReference>
<dbReference type="Gramene" id="TuG1812G0300001230.01.T01">
    <property type="protein sequence ID" value="TuG1812G0300001230.01.T01.cds408089"/>
    <property type="gene ID" value="TuG1812G0300001230.01"/>
</dbReference>
<sequence>MDYTNHNIIVWNIRGLNSAARGATLRSVVDDAAASVVCILESKLAVVDQRVVSSLLVLKFDAYMALPAQGPAGGIIVVWDSSVMTVPAFRIDQFSVTIEMAFRGGNQWTLTAVYGPTDDALKVHFLDELRTIRAACAGPWEVAGDFNLIVDAVDKNNNMLNRRMMGRFRRLLNDLELKESCLIGRRYTWSNERRQPTL</sequence>
<dbReference type="Gene3D" id="3.60.10.10">
    <property type="entry name" value="Endonuclease/exonuclease/phosphatase"/>
    <property type="match status" value="1"/>
</dbReference>
<evidence type="ECO:0000313" key="2">
    <source>
        <dbReference type="EnsemblPlants" id="TuG1812G0300001230.01.T01.cds408089"/>
    </source>
</evidence>
<dbReference type="SUPFAM" id="SSF56219">
    <property type="entry name" value="DNase I-like"/>
    <property type="match status" value="1"/>
</dbReference>
<dbReference type="EnsemblPlants" id="TuG1812G0300001230.01.T01">
    <property type="protein sequence ID" value="TuG1812G0300001230.01.T01.cds408089"/>
    <property type="gene ID" value="TuG1812G0300001230.01"/>
</dbReference>
<protein>
    <recommendedName>
        <fullName evidence="1">Endonuclease/exonuclease/phosphatase domain-containing protein</fullName>
    </recommendedName>
</protein>
<evidence type="ECO:0000259" key="1">
    <source>
        <dbReference type="Pfam" id="PF03372"/>
    </source>
</evidence>
<accession>A0A8R7PQ51</accession>
<dbReference type="AlphaFoldDB" id="A0A8R7PQ51"/>
<reference evidence="2" key="2">
    <citation type="submission" date="2018-03" db="EMBL/GenBank/DDBJ databases">
        <title>The Triticum urartu genome reveals the dynamic nature of wheat genome evolution.</title>
        <authorList>
            <person name="Ling H."/>
            <person name="Ma B."/>
            <person name="Shi X."/>
            <person name="Liu H."/>
            <person name="Dong L."/>
            <person name="Sun H."/>
            <person name="Cao Y."/>
            <person name="Gao Q."/>
            <person name="Zheng S."/>
            <person name="Li Y."/>
            <person name="Yu Y."/>
            <person name="Du H."/>
            <person name="Qi M."/>
            <person name="Li Y."/>
            <person name="Yu H."/>
            <person name="Cui Y."/>
            <person name="Wang N."/>
            <person name="Chen C."/>
            <person name="Wu H."/>
            <person name="Zhao Y."/>
            <person name="Zhang J."/>
            <person name="Li Y."/>
            <person name="Zhou W."/>
            <person name="Zhang B."/>
            <person name="Hu W."/>
            <person name="Eijk M."/>
            <person name="Tang J."/>
            <person name="Witsenboer H."/>
            <person name="Zhao S."/>
            <person name="Li Z."/>
            <person name="Zhang A."/>
            <person name="Wang D."/>
            <person name="Liang C."/>
        </authorList>
    </citation>
    <scope>NUCLEOTIDE SEQUENCE [LARGE SCALE GENOMIC DNA]</scope>
    <source>
        <strain evidence="2">cv. G1812</strain>
    </source>
</reference>
<dbReference type="GO" id="GO:0003824">
    <property type="term" value="F:catalytic activity"/>
    <property type="evidence" value="ECO:0007669"/>
    <property type="project" value="InterPro"/>
</dbReference>
<keyword evidence="3" id="KW-1185">Reference proteome</keyword>
<feature type="domain" description="Endonuclease/exonuclease/phosphatase" evidence="1">
    <location>
        <begin position="10"/>
        <end position="177"/>
    </location>
</feature>
<reference evidence="3" key="1">
    <citation type="journal article" date="2013" name="Nature">
        <title>Draft genome of the wheat A-genome progenitor Triticum urartu.</title>
        <authorList>
            <person name="Ling H.Q."/>
            <person name="Zhao S."/>
            <person name="Liu D."/>
            <person name="Wang J."/>
            <person name="Sun H."/>
            <person name="Zhang C."/>
            <person name="Fan H."/>
            <person name="Li D."/>
            <person name="Dong L."/>
            <person name="Tao Y."/>
            <person name="Gao C."/>
            <person name="Wu H."/>
            <person name="Li Y."/>
            <person name="Cui Y."/>
            <person name="Guo X."/>
            <person name="Zheng S."/>
            <person name="Wang B."/>
            <person name="Yu K."/>
            <person name="Liang Q."/>
            <person name="Yang W."/>
            <person name="Lou X."/>
            <person name="Chen J."/>
            <person name="Feng M."/>
            <person name="Jian J."/>
            <person name="Zhang X."/>
            <person name="Luo G."/>
            <person name="Jiang Y."/>
            <person name="Liu J."/>
            <person name="Wang Z."/>
            <person name="Sha Y."/>
            <person name="Zhang B."/>
            <person name="Wu H."/>
            <person name="Tang D."/>
            <person name="Shen Q."/>
            <person name="Xue P."/>
            <person name="Zou S."/>
            <person name="Wang X."/>
            <person name="Liu X."/>
            <person name="Wang F."/>
            <person name="Yang Y."/>
            <person name="An X."/>
            <person name="Dong Z."/>
            <person name="Zhang K."/>
            <person name="Zhang X."/>
            <person name="Luo M.C."/>
            <person name="Dvorak J."/>
            <person name="Tong Y."/>
            <person name="Wang J."/>
            <person name="Yang H."/>
            <person name="Li Z."/>
            <person name="Wang D."/>
            <person name="Zhang A."/>
            <person name="Wang J."/>
        </authorList>
    </citation>
    <scope>NUCLEOTIDE SEQUENCE</scope>
    <source>
        <strain evidence="3">cv. G1812</strain>
    </source>
</reference>
<dbReference type="InterPro" id="IPR036691">
    <property type="entry name" value="Endo/exonu/phosph_ase_sf"/>
</dbReference>
<dbReference type="InterPro" id="IPR005135">
    <property type="entry name" value="Endo/exonuclease/phosphatase"/>
</dbReference>
<name>A0A8R7PQ51_TRIUA</name>
<reference evidence="2" key="3">
    <citation type="submission" date="2022-06" db="UniProtKB">
        <authorList>
            <consortium name="EnsemblPlants"/>
        </authorList>
    </citation>
    <scope>IDENTIFICATION</scope>
</reference>
<dbReference type="PANTHER" id="PTHR35218">
    <property type="entry name" value="RNASE H DOMAIN-CONTAINING PROTEIN"/>
    <property type="match status" value="1"/>
</dbReference>